<dbReference type="Proteomes" id="UP001207468">
    <property type="component" value="Unassembled WGS sequence"/>
</dbReference>
<evidence type="ECO:0000313" key="2">
    <source>
        <dbReference type="Proteomes" id="UP001207468"/>
    </source>
</evidence>
<proteinExistence type="predicted"/>
<sequence length="136" mass="15212">MASPLPTGLYEITNAGIGQSVGQSPGKPLVKPIVGTDERPIWRVTLLDGNLYHLDIHGFVTRNEDNLVSSYLLPEIVATKWIIEGGSDGFTIVVPDGHMLRYWTLSERDTQVSLPYREGMVPGPNQYWNFTHFVDE</sequence>
<dbReference type="EMBL" id="JAGFNK010000068">
    <property type="protein sequence ID" value="KAI9509275.1"/>
    <property type="molecule type" value="Genomic_DNA"/>
</dbReference>
<accession>A0ACC0UCH8</accession>
<name>A0ACC0UCH8_9AGAM</name>
<organism evidence="1 2">
    <name type="scientific">Russula earlei</name>
    <dbReference type="NCBI Taxonomy" id="71964"/>
    <lineage>
        <taxon>Eukaryota</taxon>
        <taxon>Fungi</taxon>
        <taxon>Dikarya</taxon>
        <taxon>Basidiomycota</taxon>
        <taxon>Agaricomycotina</taxon>
        <taxon>Agaricomycetes</taxon>
        <taxon>Russulales</taxon>
        <taxon>Russulaceae</taxon>
        <taxon>Russula</taxon>
    </lineage>
</organism>
<evidence type="ECO:0000313" key="1">
    <source>
        <dbReference type="EMBL" id="KAI9509275.1"/>
    </source>
</evidence>
<reference evidence="1" key="1">
    <citation type="submission" date="2021-03" db="EMBL/GenBank/DDBJ databases">
        <title>Evolutionary priming and transition to the ectomycorrhizal habit in an iconic lineage of mushroom-forming fungi: is preadaptation a requirement?</title>
        <authorList>
            <consortium name="DOE Joint Genome Institute"/>
            <person name="Looney B.P."/>
            <person name="Miyauchi S."/>
            <person name="Morin E."/>
            <person name="Drula E."/>
            <person name="Courty P.E."/>
            <person name="Chicoki N."/>
            <person name="Fauchery L."/>
            <person name="Kohler A."/>
            <person name="Kuo A."/>
            <person name="LaButti K."/>
            <person name="Pangilinan J."/>
            <person name="Lipzen A."/>
            <person name="Riley R."/>
            <person name="Andreopoulos W."/>
            <person name="He G."/>
            <person name="Johnson J."/>
            <person name="Barry K.W."/>
            <person name="Grigoriev I.V."/>
            <person name="Nagy L."/>
            <person name="Hibbett D."/>
            <person name="Henrissat B."/>
            <person name="Matheny P.B."/>
            <person name="Labbe J."/>
            <person name="Martin A.F."/>
        </authorList>
    </citation>
    <scope>NUCLEOTIDE SEQUENCE</scope>
    <source>
        <strain evidence="1">BPL698</strain>
    </source>
</reference>
<gene>
    <name evidence="1" type="ORF">F5148DRAFT_1367300</name>
</gene>
<comment type="caution">
    <text evidence="1">The sequence shown here is derived from an EMBL/GenBank/DDBJ whole genome shotgun (WGS) entry which is preliminary data.</text>
</comment>
<keyword evidence="2" id="KW-1185">Reference proteome</keyword>
<protein>
    <submittedName>
        <fullName evidence="1">Uncharacterized protein</fullName>
    </submittedName>
</protein>